<dbReference type="GO" id="GO:0005886">
    <property type="term" value="C:plasma membrane"/>
    <property type="evidence" value="ECO:0007669"/>
    <property type="project" value="UniProtKB-SubCell"/>
</dbReference>
<comment type="subcellular location">
    <subcellularLocation>
        <location evidence="1">Cell membrane</location>
        <topology evidence="1">Multi-pass membrane protein</topology>
    </subcellularLocation>
</comment>
<evidence type="ECO:0000256" key="3">
    <source>
        <dbReference type="ARBA" id="ARBA00022606"/>
    </source>
</evidence>
<keyword evidence="6" id="KW-1133">Transmembrane helix</keyword>
<evidence type="ECO:0000256" key="8">
    <source>
        <dbReference type="ARBA" id="ARBA00023170"/>
    </source>
</evidence>
<dbReference type="Pfam" id="PF02949">
    <property type="entry name" value="7tm_6"/>
    <property type="match status" value="2"/>
</dbReference>
<comment type="subunit">
    <text evidence="10">Interacts with Orco. Complexes exist early in the endomembrane system in olfactory sensory neurons (OSNs), coupling these complexes to the conserved ciliary trafficking pathway.</text>
</comment>
<evidence type="ECO:0000256" key="9">
    <source>
        <dbReference type="ARBA" id="ARBA00023224"/>
    </source>
</evidence>
<name>A0A1I8N5R4_MUSDO</name>
<evidence type="ECO:0000256" key="1">
    <source>
        <dbReference type="ARBA" id="ARBA00004651"/>
    </source>
</evidence>
<dbReference type="EnsemblMetazoa" id="MDOA011814-RA">
    <property type="protein sequence ID" value="MDOA011814-PA"/>
    <property type="gene ID" value="MDOA011814"/>
</dbReference>
<dbReference type="PANTHER" id="PTHR21137:SF44">
    <property type="entry name" value="ODORANT RECEPTOR 13A-RELATED"/>
    <property type="match status" value="1"/>
</dbReference>
<keyword evidence="9" id="KW-0807">Transducer</keyword>
<reference evidence="11" key="1">
    <citation type="submission" date="2020-05" db="UniProtKB">
        <authorList>
            <consortium name="EnsemblMetazoa"/>
        </authorList>
    </citation>
    <scope>IDENTIFICATION</scope>
    <source>
        <strain evidence="11">Aabys</strain>
    </source>
</reference>
<keyword evidence="7" id="KW-0472">Membrane</keyword>
<evidence type="ECO:0000256" key="7">
    <source>
        <dbReference type="ARBA" id="ARBA00023136"/>
    </source>
</evidence>
<evidence type="ECO:0000256" key="10">
    <source>
        <dbReference type="ARBA" id="ARBA00038679"/>
    </source>
</evidence>
<evidence type="ECO:0000313" key="11">
    <source>
        <dbReference type="EnsemblMetazoa" id="MDOA011814-PA"/>
    </source>
</evidence>
<evidence type="ECO:0000256" key="6">
    <source>
        <dbReference type="ARBA" id="ARBA00022989"/>
    </source>
</evidence>
<proteinExistence type="predicted"/>
<keyword evidence="8" id="KW-0675">Receptor</keyword>
<keyword evidence="5" id="KW-0552">Olfaction</keyword>
<evidence type="ECO:0000256" key="4">
    <source>
        <dbReference type="ARBA" id="ARBA00022692"/>
    </source>
</evidence>
<keyword evidence="4" id="KW-0812">Transmembrane</keyword>
<dbReference type="eggNOG" id="ENOG502SR0T">
    <property type="taxonomic scope" value="Eukaryota"/>
</dbReference>
<dbReference type="GO" id="GO:0007165">
    <property type="term" value="P:signal transduction"/>
    <property type="evidence" value="ECO:0007669"/>
    <property type="project" value="UniProtKB-KW"/>
</dbReference>
<dbReference type="VEuPathDB" id="VectorBase:MDOMA2_016118"/>
<dbReference type="VEuPathDB" id="VectorBase:MDOMA2_011720"/>
<sequence length="699" mass="80835">MKVTAFSSSALKTAEKELYFDDFVKLPCVLVRTIGYDFIDKPRPLWLRALMLLYLVLCLIFCAWFTYFAWDFMMAEIAAGANDLALVLRLSVDVIYNVAAIVKSLFFFRNLKSLKSLLQRFRDIFPISREDRLAYRVNDYYWPKWITTILYMQLFALSIILFLPFVEAVYEYFGALLTVGYANAKFGYYRMYPETTYGINHYNPLGYIIVYTMDIMNGHYCTVWMMGPDVWLVAFSIQLCMHFDYVSRTLENYKPSKERAAQDLRVLAELVRKHQTVLELADDVQENFSVLILVMLFSTASILFGAAELVITQGITAHVLGYLAFVPTGVGQFYMICYYGQLIINKSLQVSEAAYNQTWYNGCQSYKKSILTIMRRAQCHSEINAGGFQTTNLMAFESLYKKFGDIFPISMEDRLAYRVDEYYWPKWITTILYMQLCALTIILFVPFAESIFEYVGALISLGYGNAKFGYYRMYEETSYGFGHHNFLGYVVSYSLDVMNALYSAIWMICTDIWLVAFALQLCMHFDYISRTLENYEPHKERSQDDEKVLAGLVRKHQTILELADELKINFSALILVMLFSTISMLFGAAELVLTQGITTHVIGYLAYVPTSVGQFFMVCYYGQLIINKSLRVSEAAYSQTWYNGSQSYKKSILTIMRRAQRHSEINAGGFQTTNLMAFESVMRMTYQLFAIWSTIMESK</sequence>
<keyword evidence="2" id="KW-1003">Cell membrane</keyword>
<dbReference type="AlphaFoldDB" id="A0A1I8N5R4"/>
<dbReference type="GO" id="GO:0005549">
    <property type="term" value="F:odorant binding"/>
    <property type="evidence" value="ECO:0007669"/>
    <property type="project" value="InterPro"/>
</dbReference>
<dbReference type="PANTHER" id="PTHR21137">
    <property type="entry name" value="ODORANT RECEPTOR"/>
    <property type="match status" value="1"/>
</dbReference>
<evidence type="ECO:0000256" key="5">
    <source>
        <dbReference type="ARBA" id="ARBA00022725"/>
    </source>
</evidence>
<dbReference type="GO" id="GO:0004984">
    <property type="term" value="F:olfactory receptor activity"/>
    <property type="evidence" value="ECO:0007669"/>
    <property type="project" value="InterPro"/>
</dbReference>
<dbReference type="VEuPathDB" id="VectorBase:MDOA011814"/>
<keyword evidence="3" id="KW-0716">Sensory transduction</keyword>
<evidence type="ECO:0000256" key="2">
    <source>
        <dbReference type="ARBA" id="ARBA00022475"/>
    </source>
</evidence>
<dbReference type="InterPro" id="IPR004117">
    <property type="entry name" value="7tm6_olfct_rcpt"/>
</dbReference>
<organism evidence="11">
    <name type="scientific">Musca domestica</name>
    <name type="common">House fly</name>
    <dbReference type="NCBI Taxonomy" id="7370"/>
    <lineage>
        <taxon>Eukaryota</taxon>
        <taxon>Metazoa</taxon>
        <taxon>Ecdysozoa</taxon>
        <taxon>Arthropoda</taxon>
        <taxon>Hexapoda</taxon>
        <taxon>Insecta</taxon>
        <taxon>Pterygota</taxon>
        <taxon>Neoptera</taxon>
        <taxon>Endopterygota</taxon>
        <taxon>Diptera</taxon>
        <taxon>Brachycera</taxon>
        <taxon>Muscomorpha</taxon>
        <taxon>Muscoidea</taxon>
        <taxon>Muscidae</taxon>
        <taxon>Musca</taxon>
    </lineage>
</organism>
<accession>A0A1I8N5R4</accession>
<protein>
    <submittedName>
        <fullName evidence="11">Uncharacterized protein</fullName>
    </submittedName>
</protein>